<sequence length="413" mass="46102">MLLKGLLDDFPVLQRTINGKNLIYLDSAASSLKPSKVVDKVAEFYSYHYANVHRAVHTLASESTEMMENSRSNIAKLLNAESEEIVFTSGTTMSINFIVESFVRTGILKKNDAVLVTAVEHHANFVPWLRMSKLHGFSFKAVKPSGRFGELLIDDFAQFTGENPKILAITGHSNVTGQVINIKKIRELFPDTILIVDGAQLLPHNKVDVKDLNIDFLVFSAHKMLGPSGIGVLYGKKKLLEKMEPFLYGGEMIDKVTLEDVTFNVLPYKFEAGTPHIAGIVGFGVAVDYLNSIGFENISEHVSELTQYAIDKISKLDFVEIYGPLNEEHHAILSFNIDGVHPHDVAHMLDQEFGIAVRSGHHCAQPLMSILKDESKLSLFPNATCRASFYIYNTKDDIDILVDGIKFVKRWFS</sequence>
<dbReference type="InterPro" id="IPR015422">
    <property type="entry name" value="PyrdxlP-dep_Trfase_small"/>
</dbReference>
<dbReference type="InterPro" id="IPR015421">
    <property type="entry name" value="PyrdxlP-dep_Trfase_major"/>
</dbReference>
<evidence type="ECO:0000256" key="6">
    <source>
        <dbReference type="ARBA" id="ARBA00050776"/>
    </source>
</evidence>
<evidence type="ECO:0000256" key="1">
    <source>
        <dbReference type="ARBA" id="ARBA00001933"/>
    </source>
</evidence>
<dbReference type="InterPro" id="IPR010970">
    <property type="entry name" value="Cys_dSase_SufS"/>
</dbReference>
<comment type="cofactor">
    <cofactor evidence="1 7">
        <name>pyridoxal 5'-phosphate</name>
        <dbReference type="ChEBI" id="CHEBI:597326"/>
    </cofactor>
</comment>
<dbReference type="InterPro" id="IPR020578">
    <property type="entry name" value="Aminotrans_V_PyrdxlP_BS"/>
</dbReference>
<dbReference type="Gene3D" id="3.40.640.10">
    <property type="entry name" value="Type I PLP-dependent aspartate aminotransferase-like (Major domain)"/>
    <property type="match status" value="1"/>
</dbReference>
<evidence type="ECO:0000313" key="10">
    <source>
        <dbReference type="EMBL" id="QTA38923.1"/>
    </source>
</evidence>
<dbReference type="RefSeq" id="WP_207567640.1">
    <property type="nucleotide sequence ID" value="NZ_CP071446.1"/>
</dbReference>
<dbReference type="EMBL" id="CP071446">
    <property type="protein sequence ID" value="QTA38923.1"/>
    <property type="molecule type" value="Genomic_DNA"/>
</dbReference>
<comment type="function">
    <text evidence="8">Catalyzes the removal of elemental sulfur and selenium atoms from L-cysteine, L-cystine, L-selenocysteine, and L-selenocystine to produce L-alanine.</text>
</comment>
<comment type="catalytic activity">
    <reaction evidence="6 8">
        <text>(sulfur carrier)-H + L-cysteine = (sulfur carrier)-SH + L-alanine</text>
        <dbReference type="Rhea" id="RHEA:43892"/>
        <dbReference type="Rhea" id="RHEA-COMP:14737"/>
        <dbReference type="Rhea" id="RHEA-COMP:14739"/>
        <dbReference type="ChEBI" id="CHEBI:29917"/>
        <dbReference type="ChEBI" id="CHEBI:35235"/>
        <dbReference type="ChEBI" id="CHEBI:57972"/>
        <dbReference type="ChEBI" id="CHEBI:64428"/>
        <dbReference type="EC" id="2.8.1.7"/>
    </reaction>
</comment>
<name>A0ABX7S8J9_9BACT</name>
<keyword evidence="11" id="KW-1185">Reference proteome</keyword>
<dbReference type="InterPro" id="IPR015424">
    <property type="entry name" value="PyrdxlP-dep_Trfase"/>
</dbReference>
<dbReference type="InterPro" id="IPR000192">
    <property type="entry name" value="Aminotrans_V_dom"/>
</dbReference>
<dbReference type="PANTHER" id="PTHR43586:SF8">
    <property type="entry name" value="CYSTEINE DESULFURASE 1, CHLOROPLASTIC"/>
    <property type="match status" value="1"/>
</dbReference>
<evidence type="ECO:0000313" key="11">
    <source>
        <dbReference type="Proteomes" id="UP000671862"/>
    </source>
</evidence>
<comment type="similarity">
    <text evidence="2 8">Belongs to the class-V pyridoxal-phosphate-dependent aminotransferase family. Csd subfamily.</text>
</comment>
<evidence type="ECO:0000256" key="7">
    <source>
        <dbReference type="RuleBase" id="RU004504"/>
    </source>
</evidence>
<dbReference type="EC" id="2.8.1.7" evidence="3 8"/>
<evidence type="ECO:0000256" key="3">
    <source>
        <dbReference type="ARBA" id="ARBA00012239"/>
    </source>
</evidence>
<organism evidence="10 11">
    <name type="scientific">Thermosipho ferrireducens</name>
    <dbReference type="NCBI Taxonomy" id="2571116"/>
    <lineage>
        <taxon>Bacteria</taxon>
        <taxon>Thermotogati</taxon>
        <taxon>Thermotogota</taxon>
        <taxon>Thermotogae</taxon>
        <taxon>Thermotogales</taxon>
        <taxon>Fervidobacteriaceae</taxon>
        <taxon>Thermosipho</taxon>
    </lineage>
</organism>
<dbReference type="Gene3D" id="3.90.1150.10">
    <property type="entry name" value="Aspartate Aminotransferase, domain 1"/>
    <property type="match status" value="1"/>
</dbReference>
<dbReference type="PANTHER" id="PTHR43586">
    <property type="entry name" value="CYSTEINE DESULFURASE"/>
    <property type="match status" value="1"/>
</dbReference>
<dbReference type="SUPFAM" id="SSF53383">
    <property type="entry name" value="PLP-dependent transferases"/>
    <property type="match status" value="1"/>
</dbReference>
<protein>
    <recommendedName>
        <fullName evidence="3 8">Cysteine desulfurase</fullName>
        <ecNumber evidence="3 8">2.8.1.7</ecNumber>
    </recommendedName>
</protein>
<dbReference type="CDD" id="cd06453">
    <property type="entry name" value="SufS_like"/>
    <property type="match status" value="1"/>
</dbReference>
<keyword evidence="4 8" id="KW-0808">Transferase</keyword>
<dbReference type="NCBIfam" id="TIGR01979">
    <property type="entry name" value="sufS"/>
    <property type="match status" value="1"/>
</dbReference>
<gene>
    <name evidence="10" type="ORF">JYK00_05395</name>
</gene>
<evidence type="ECO:0000256" key="5">
    <source>
        <dbReference type="ARBA" id="ARBA00022898"/>
    </source>
</evidence>
<feature type="domain" description="Aminotransferase class V" evidence="9">
    <location>
        <begin position="23"/>
        <end position="401"/>
    </location>
</feature>
<keyword evidence="5 8" id="KW-0663">Pyridoxal phosphate</keyword>
<evidence type="ECO:0000256" key="2">
    <source>
        <dbReference type="ARBA" id="ARBA00010447"/>
    </source>
</evidence>
<accession>A0ABX7S8J9</accession>
<reference evidence="10 11" key="1">
    <citation type="submission" date="2021-03" db="EMBL/GenBank/DDBJ databases">
        <title>Thermosipho ferrireducens sp.nov., an anaerobic thermophilic iron-reducing bacterium isolated from a deep-sea hydrothermal sulfide deposits.</title>
        <authorList>
            <person name="Zeng X."/>
            <person name="Chen Y."/>
            <person name="Shao Z."/>
        </authorList>
    </citation>
    <scope>NUCLEOTIDE SEQUENCE [LARGE SCALE GENOMIC DNA]</scope>
    <source>
        <strain evidence="10 11">JL129W03</strain>
    </source>
</reference>
<evidence type="ECO:0000256" key="4">
    <source>
        <dbReference type="ARBA" id="ARBA00022679"/>
    </source>
</evidence>
<evidence type="ECO:0000256" key="8">
    <source>
        <dbReference type="RuleBase" id="RU004506"/>
    </source>
</evidence>
<dbReference type="PROSITE" id="PS00595">
    <property type="entry name" value="AA_TRANSFER_CLASS_5"/>
    <property type="match status" value="1"/>
</dbReference>
<dbReference type="Pfam" id="PF00266">
    <property type="entry name" value="Aminotran_5"/>
    <property type="match status" value="1"/>
</dbReference>
<evidence type="ECO:0000259" key="9">
    <source>
        <dbReference type="Pfam" id="PF00266"/>
    </source>
</evidence>
<proteinExistence type="inferred from homology"/>
<dbReference type="Proteomes" id="UP000671862">
    <property type="component" value="Chromosome"/>
</dbReference>